<dbReference type="EMBL" id="JALBUU010000004">
    <property type="protein sequence ID" value="MCI0754744.1"/>
    <property type="molecule type" value="Genomic_DNA"/>
</dbReference>
<proteinExistence type="predicted"/>
<accession>A0ABS9W627</accession>
<keyword evidence="2" id="KW-1185">Reference proteome</keyword>
<dbReference type="RefSeq" id="WP_120006654.1">
    <property type="nucleotide sequence ID" value="NZ_JALBUU010000004.1"/>
</dbReference>
<sequence length="92" mass="10569">MQLTEIDLEYLAEVLATTATMPLNLARQYRSVLCQAVLRNTDDAWLREVEQHFRPTEEAVHGQVVRLRRGEWLAEEQQFCRALLTSTQPAAA</sequence>
<organism evidence="1 2">
    <name type="scientific">Teichococcus vastitatis</name>
    <dbReference type="NCBI Taxonomy" id="2307076"/>
    <lineage>
        <taxon>Bacteria</taxon>
        <taxon>Pseudomonadati</taxon>
        <taxon>Pseudomonadota</taxon>
        <taxon>Alphaproteobacteria</taxon>
        <taxon>Acetobacterales</taxon>
        <taxon>Roseomonadaceae</taxon>
        <taxon>Roseomonas</taxon>
    </lineage>
</organism>
<evidence type="ECO:0000313" key="2">
    <source>
        <dbReference type="Proteomes" id="UP001201985"/>
    </source>
</evidence>
<protein>
    <submittedName>
        <fullName evidence="1">Uncharacterized protein</fullName>
    </submittedName>
</protein>
<comment type="caution">
    <text evidence="1">The sequence shown here is derived from an EMBL/GenBank/DDBJ whole genome shotgun (WGS) entry which is preliminary data.</text>
</comment>
<evidence type="ECO:0000313" key="1">
    <source>
        <dbReference type="EMBL" id="MCI0754744.1"/>
    </source>
</evidence>
<name>A0ABS9W627_9PROT</name>
<reference evidence="1 2" key="1">
    <citation type="submission" date="2022-03" db="EMBL/GenBank/DDBJ databases">
        <title>Complete genome analysis of Roseomonas KG 17.1 : a prolific producer of plant growth promoters.</title>
        <authorList>
            <person name="Saadouli I."/>
            <person name="Najjari A."/>
            <person name="Mosbah A."/>
            <person name="Ouzari H.I."/>
        </authorList>
    </citation>
    <scope>NUCLEOTIDE SEQUENCE [LARGE SCALE GENOMIC DNA]</scope>
    <source>
        <strain evidence="1 2">KG17-1</strain>
    </source>
</reference>
<dbReference type="Proteomes" id="UP001201985">
    <property type="component" value="Unassembled WGS sequence"/>
</dbReference>
<gene>
    <name evidence="1" type="ORF">MON41_13360</name>
</gene>